<dbReference type="Proteomes" id="UP000694865">
    <property type="component" value="Unplaced"/>
</dbReference>
<protein>
    <submittedName>
        <fullName evidence="3">Cell death regulator Aven-like</fullName>
    </submittedName>
</protein>
<name>A0ABM0M712_SACKO</name>
<accession>A0ABM0M712</accession>
<feature type="region of interest" description="Disordered" evidence="1">
    <location>
        <begin position="240"/>
        <end position="298"/>
    </location>
</feature>
<dbReference type="PANTHER" id="PTHR16524">
    <property type="entry name" value="CELL DEATH REGULATOR AVEN"/>
    <property type="match status" value="1"/>
</dbReference>
<feature type="region of interest" description="Disordered" evidence="1">
    <location>
        <begin position="156"/>
        <end position="178"/>
    </location>
</feature>
<dbReference type="PANTHER" id="PTHR16524:SF2">
    <property type="entry name" value="CELL DEATH REGULATOR AVEN"/>
    <property type="match status" value="1"/>
</dbReference>
<dbReference type="RefSeq" id="XP_006815803.1">
    <property type="nucleotide sequence ID" value="XM_006815740.1"/>
</dbReference>
<organism evidence="2 3">
    <name type="scientific">Saccoglossus kowalevskii</name>
    <name type="common">Acorn worm</name>
    <dbReference type="NCBI Taxonomy" id="10224"/>
    <lineage>
        <taxon>Eukaryota</taxon>
        <taxon>Metazoa</taxon>
        <taxon>Hemichordata</taxon>
        <taxon>Enteropneusta</taxon>
        <taxon>Harrimaniidae</taxon>
        <taxon>Saccoglossus</taxon>
    </lineage>
</organism>
<feature type="compositionally biased region" description="Basic and acidic residues" evidence="1">
    <location>
        <begin position="206"/>
        <end position="219"/>
    </location>
</feature>
<keyword evidence="2" id="KW-1185">Reference proteome</keyword>
<evidence type="ECO:0000313" key="2">
    <source>
        <dbReference type="Proteomes" id="UP000694865"/>
    </source>
</evidence>
<feature type="compositionally biased region" description="Polar residues" evidence="1">
    <location>
        <begin position="240"/>
        <end position="254"/>
    </location>
</feature>
<feature type="region of interest" description="Disordered" evidence="1">
    <location>
        <begin position="206"/>
        <end position="228"/>
    </location>
</feature>
<reference evidence="3" key="1">
    <citation type="submission" date="2025-08" db="UniProtKB">
        <authorList>
            <consortium name="RefSeq"/>
        </authorList>
    </citation>
    <scope>IDENTIFICATION</scope>
    <source>
        <tissue evidence="3">Testes</tissue>
    </source>
</reference>
<feature type="compositionally biased region" description="Acidic residues" evidence="1">
    <location>
        <begin position="282"/>
        <end position="298"/>
    </location>
</feature>
<evidence type="ECO:0000313" key="3">
    <source>
        <dbReference type="RefSeq" id="XP_006815803.1"/>
    </source>
</evidence>
<feature type="compositionally biased region" description="Basic and acidic residues" evidence="1">
    <location>
        <begin position="260"/>
        <end position="270"/>
    </location>
</feature>
<dbReference type="GeneID" id="102800957"/>
<gene>
    <name evidence="3" type="primary">LOC102800957</name>
</gene>
<proteinExistence type="predicted"/>
<dbReference type="InterPro" id="IPR026187">
    <property type="entry name" value="Aven"/>
</dbReference>
<feature type="compositionally biased region" description="Basic and acidic residues" evidence="1">
    <location>
        <begin position="161"/>
        <end position="177"/>
    </location>
</feature>
<sequence>MTIVKSPPGLGYIGYDYSQIIPWARIYLEYYRKFSRRKVESNWDRYEGLPDDEEEAIQMRGSDFSILINQAGTASSQFCFQDEKEWKEEMKSIQIANNVLSLDVDALSSSLNTIPLHKILQIEEDIFQPTTIRKFEEKAAENKKLLLGKTVPSLKTTSVTGRDRDPTQSEICTERKPTAATPHIAVLSEDLKQKIRCDIERTVKPDREITHHAEEKPWQQEEEDDKAEDELNFLLSLETPVSQTVMPNEDSSQLEIPDTQIKDDGSKAVAEKTFQPNKESTEESSVDIEDWLDSVLDD</sequence>
<evidence type="ECO:0000256" key="1">
    <source>
        <dbReference type="SAM" id="MobiDB-lite"/>
    </source>
</evidence>